<evidence type="ECO:0000313" key="3">
    <source>
        <dbReference type="Proteomes" id="UP000660668"/>
    </source>
</evidence>
<reference evidence="2" key="1">
    <citation type="submission" date="2020-11" db="EMBL/GenBank/DDBJ databases">
        <title>Nocardioides cynanchi sp. nov., isolated from soil of rhizosphere of Cynanchum wilfordii.</title>
        <authorList>
            <person name="Lee J.-S."/>
            <person name="Suh M.K."/>
            <person name="Kim J.-S."/>
        </authorList>
    </citation>
    <scope>NUCLEOTIDE SEQUENCE</scope>
    <source>
        <strain evidence="2">KCTC 19276</strain>
    </source>
</reference>
<evidence type="ECO:0000313" key="2">
    <source>
        <dbReference type="EMBL" id="MBF4768149.1"/>
    </source>
</evidence>
<organism evidence="2 3">
    <name type="scientific">Nocardioides agariphilus</name>
    <dbReference type="NCBI Taxonomy" id="433664"/>
    <lineage>
        <taxon>Bacteria</taxon>
        <taxon>Bacillati</taxon>
        <taxon>Actinomycetota</taxon>
        <taxon>Actinomycetes</taxon>
        <taxon>Propionibacteriales</taxon>
        <taxon>Nocardioidaceae</taxon>
        <taxon>Nocardioides</taxon>
    </lineage>
</organism>
<evidence type="ECO:0000259" key="1">
    <source>
        <dbReference type="Pfam" id="PF12680"/>
    </source>
</evidence>
<dbReference type="Gene3D" id="3.10.450.50">
    <property type="match status" value="1"/>
</dbReference>
<dbReference type="AlphaFoldDB" id="A0A930YMI1"/>
<dbReference type="SUPFAM" id="SSF54427">
    <property type="entry name" value="NTF2-like"/>
    <property type="match status" value="1"/>
</dbReference>
<comment type="caution">
    <text evidence="2">The sequence shown here is derived from an EMBL/GenBank/DDBJ whole genome shotgun (WGS) entry which is preliminary data.</text>
</comment>
<dbReference type="Pfam" id="PF12680">
    <property type="entry name" value="SnoaL_2"/>
    <property type="match status" value="1"/>
</dbReference>
<proteinExistence type="predicted"/>
<sequence>MRAVTPEVFQAALERGDVQTAGQMLADDVVFRSPAVFEPYQGKRATMVLLTAVSRVFQDFRYQRTFIEESGRGMVMLFEAKVGNRQVEGVDILRLDEHGLVDDFRVMVRPHSALEALMSAMVPMIELVLADEGNSDSVS</sequence>
<dbReference type="Proteomes" id="UP000660668">
    <property type="component" value="Unassembled WGS sequence"/>
</dbReference>
<dbReference type="InterPro" id="IPR032710">
    <property type="entry name" value="NTF2-like_dom_sf"/>
</dbReference>
<name>A0A930YMI1_9ACTN</name>
<dbReference type="EMBL" id="JADKPO010000011">
    <property type="protein sequence ID" value="MBF4768149.1"/>
    <property type="molecule type" value="Genomic_DNA"/>
</dbReference>
<accession>A0A930YMI1</accession>
<protein>
    <submittedName>
        <fullName evidence="2">Nuclear transport factor 2 family protein</fullName>
    </submittedName>
</protein>
<keyword evidence="3" id="KW-1185">Reference proteome</keyword>
<feature type="domain" description="SnoaL-like" evidence="1">
    <location>
        <begin position="9"/>
        <end position="101"/>
    </location>
</feature>
<gene>
    <name evidence="2" type="ORF">ISU10_10250</name>
</gene>
<dbReference type="InterPro" id="IPR037401">
    <property type="entry name" value="SnoaL-like"/>
</dbReference>